<dbReference type="InterPro" id="IPR002852">
    <property type="entry name" value="UPF0251"/>
</dbReference>
<dbReference type="Proteomes" id="UP000648239">
    <property type="component" value="Unassembled WGS sequence"/>
</dbReference>
<dbReference type="PANTHER" id="PTHR37478">
    <property type="match status" value="1"/>
</dbReference>
<comment type="similarity">
    <text evidence="1">Belongs to the UPF0251 family.</text>
</comment>
<reference evidence="2 3" key="1">
    <citation type="submission" date="2020-08" db="EMBL/GenBank/DDBJ databases">
        <title>Acidobacteriota in marine sediments use diverse sulfur dissimilation pathways.</title>
        <authorList>
            <person name="Wasmund K."/>
        </authorList>
    </citation>
    <scope>NUCLEOTIDE SEQUENCE [LARGE SCALE GENOMIC DNA]</scope>
    <source>
        <strain evidence="2">MAG AM4</strain>
    </source>
</reference>
<evidence type="ECO:0000256" key="1">
    <source>
        <dbReference type="ARBA" id="ARBA00009350"/>
    </source>
</evidence>
<organism evidence="2 3">
    <name type="scientific">Candidatus Polarisedimenticola svalbardensis</name>
    <dbReference type="NCBI Taxonomy" id="2886004"/>
    <lineage>
        <taxon>Bacteria</taxon>
        <taxon>Pseudomonadati</taxon>
        <taxon>Acidobacteriota</taxon>
        <taxon>Candidatus Polarisedimenticolia</taxon>
        <taxon>Candidatus Polarisedimenticolales</taxon>
        <taxon>Candidatus Polarisedimenticolaceae</taxon>
        <taxon>Candidatus Polarisedimenticola</taxon>
    </lineage>
</organism>
<dbReference type="InterPro" id="IPR013324">
    <property type="entry name" value="RNA_pol_sigma_r3/r4-like"/>
</dbReference>
<comment type="caution">
    <text evidence="2">The sequence shown here is derived from an EMBL/GenBank/DDBJ whole genome shotgun (WGS) entry which is preliminary data.</text>
</comment>
<dbReference type="SUPFAM" id="SSF88659">
    <property type="entry name" value="Sigma3 and sigma4 domains of RNA polymerase sigma factors"/>
    <property type="match status" value="1"/>
</dbReference>
<name>A0A8J6Y4B3_9BACT</name>
<dbReference type="PANTHER" id="PTHR37478:SF2">
    <property type="entry name" value="UPF0251 PROTEIN TK0562"/>
    <property type="match status" value="1"/>
</dbReference>
<dbReference type="AlphaFoldDB" id="A0A8J6Y4B3"/>
<dbReference type="EMBL" id="JACXWD010000023">
    <property type="protein sequence ID" value="MBD3868154.1"/>
    <property type="molecule type" value="Genomic_DNA"/>
</dbReference>
<protein>
    <submittedName>
        <fullName evidence="2">DUF134 domain-containing protein</fullName>
    </submittedName>
</protein>
<proteinExistence type="inferred from homology"/>
<sequence length="107" mass="12398">MPRPRKRCRCRTYDGDKIFKPRSIPMHQLEEVHLELSELEAMRLCDLENHDQETAGARMSISRGTVQRLLKSGRAKVLRSMLFSQALIIKEGAHHEDLYTEHGRQGT</sequence>
<dbReference type="Pfam" id="PF02001">
    <property type="entry name" value="DUF134"/>
    <property type="match status" value="1"/>
</dbReference>
<gene>
    <name evidence="2" type="ORF">IFK94_08510</name>
</gene>
<evidence type="ECO:0000313" key="3">
    <source>
        <dbReference type="Proteomes" id="UP000648239"/>
    </source>
</evidence>
<evidence type="ECO:0000313" key="2">
    <source>
        <dbReference type="EMBL" id="MBD3868154.1"/>
    </source>
</evidence>
<accession>A0A8J6Y4B3</accession>